<feature type="non-terminal residue" evidence="2">
    <location>
        <position position="88"/>
    </location>
</feature>
<feature type="region of interest" description="Disordered" evidence="1">
    <location>
        <begin position="60"/>
        <end position="88"/>
    </location>
</feature>
<dbReference type="AlphaFoldDB" id="X1VE30"/>
<proteinExistence type="predicted"/>
<organism evidence="2">
    <name type="scientific">marine sediment metagenome</name>
    <dbReference type="NCBI Taxonomy" id="412755"/>
    <lineage>
        <taxon>unclassified sequences</taxon>
        <taxon>metagenomes</taxon>
        <taxon>ecological metagenomes</taxon>
    </lineage>
</organism>
<evidence type="ECO:0000256" key="1">
    <source>
        <dbReference type="SAM" id="MobiDB-lite"/>
    </source>
</evidence>
<sequence length="88" mass="8939">MPNFPKTVGLDPSVWTDAKAVFIDVAASDIKAKTDLLPADPASESGAIKTETAAIKVKTDPLPADPASESGAIKGDTGAIKTTTDATL</sequence>
<name>X1VE30_9ZZZZ</name>
<dbReference type="EMBL" id="BARW01033680">
    <property type="protein sequence ID" value="GAJ12331.1"/>
    <property type="molecule type" value="Genomic_DNA"/>
</dbReference>
<comment type="caution">
    <text evidence="2">The sequence shown here is derived from an EMBL/GenBank/DDBJ whole genome shotgun (WGS) entry which is preliminary data.</text>
</comment>
<gene>
    <name evidence="2" type="ORF">S12H4_52982</name>
</gene>
<reference evidence="2" key="1">
    <citation type="journal article" date="2014" name="Front. Microbiol.">
        <title>High frequency of phylogenetically diverse reductive dehalogenase-homologous genes in deep subseafloor sedimentary metagenomes.</title>
        <authorList>
            <person name="Kawai M."/>
            <person name="Futagami T."/>
            <person name="Toyoda A."/>
            <person name="Takaki Y."/>
            <person name="Nishi S."/>
            <person name="Hori S."/>
            <person name="Arai W."/>
            <person name="Tsubouchi T."/>
            <person name="Morono Y."/>
            <person name="Uchiyama I."/>
            <person name="Ito T."/>
            <person name="Fujiyama A."/>
            <person name="Inagaki F."/>
            <person name="Takami H."/>
        </authorList>
    </citation>
    <scope>NUCLEOTIDE SEQUENCE</scope>
    <source>
        <strain evidence="2">Expedition CK06-06</strain>
    </source>
</reference>
<protein>
    <submittedName>
        <fullName evidence="2">Uncharacterized protein</fullName>
    </submittedName>
</protein>
<evidence type="ECO:0000313" key="2">
    <source>
        <dbReference type="EMBL" id="GAJ12331.1"/>
    </source>
</evidence>
<accession>X1VE30</accession>